<dbReference type="AlphaFoldDB" id="A0A6B8RQR3"/>
<dbReference type="PANTHER" id="PTHR37841:SF1">
    <property type="entry name" value="DUF3298 DOMAIN-CONTAINING PROTEIN"/>
    <property type="match status" value="1"/>
</dbReference>
<dbReference type="InterPro" id="IPR012854">
    <property type="entry name" value="Cu_amine_oxidase-like_N"/>
</dbReference>
<dbReference type="InterPro" id="IPR036582">
    <property type="entry name" value="Mao_N_sf"/>
</dbReference>
<dbReference type="Pfam" id="PF07833">
    <property type="entry name" value="Cu_amine_oxidN1"/>
    <property type="match status" value="1"/>
</dbReference>
<evidence type="ECO:0000313" key="3">
    <source>
        <dbReference type="EMBL" id="QGQ98052.1"/>
    </source>
</evidence>
<accession>A0A6B8RQR3</accession>
<dbReference type="EMBL" id="CP034235">
    <property type="protein sequence ID" value="QGQ98052.1"/>
    <property type="molecule type" value="Genomic_DNA"/>
</dbReference>
<keyword evidence="1" id="KW-1133">Transmembrane helix</keyword>
<feature type="transmembrane region" description="Helical" evidence="1">
    <location>
        <begin position="40"/>
        <end position="59"/>
    </location>
</feature>
<feature type="domain" description="Copper amine oxidase-like N-terminal" evidence="2">
    <location>
        <begin position="69"/>
        <end position="175"/>
    </location>
</feature>
<dbReference type="Gene3D" id="3.30.457.10">
    <property type="entry name" value="Copper amine oxidase-like, N-terminal domain"/>
    <property type="match status" value="1"/>
</dbReference>
<name>A0A6B8RQR3_9BACL</name>
<gene>
    <name evidence="3" type="ORF">EHS13_25740</name>
</gene>
<dbReference type="Pfam" id="PF14903">
    <property type="entry name" value="WG_beta_rep"/>
    <property type="match status" value="5"/>
</dbReference>
<keyword evidence="1" id="KW-0472">Membrane</keyword>
<keyword evidence="1" id="KW-0812">Transmembrane</keyword>
<evidence type="ECO:0000259" key="2">
    <source>
        <dbReference type="Pfam" id="PF07833"/>
    </source>
</evidence>
<dbReference type="SUPFAM" id="SSF69360">
    <property type="entry name" value="Cell wall binding repeat"/>
    <property type="match status" value="2"/>
</dbReference>
<dbReference type="PANTHER" id="PTHR37841">
    <property type="entry name" value="GLR2918 PROTEIN"/>
    <property type="match status" value="1"/>
</dbReference>
<protein>
    <recommendedName>
        <fullName evidence="2">Copper amine oxidase-like N-terminal domain-containing protein</fullName>
    </recommendedName>
</protein>
<proteinExistence type="predicted"/>
<evidence type="ECO:0000313" key="4">
    <source>
        <dbReference type="Proteomes" id="UP000426246"/>
    </source>
</evidence>
<reference evidence="4" key="1">
    <citation type="submission" date="2018-11" db="EMBL/GenBank/DDBJ databases">
        <title>Complete genome sequence of Paenibacillus sp. ML311-T8.</title>
        <authorList>
            <person name="Nam Y.-D."/>
            <person name="Kang J."/>
            <person name="Chung W.-H."/>
            <person name="Park Y.S."/>
        </authorList>
    </citation>
    <scope>NUCLEOTIDE SEQUENCE [LARGE SCALE GENOMIC DNA]</scope>
    <source>
        <strain evidence="4">ML311-T8</strain>
    </source>
</reference>
<dbReference type="SUPFAM" id="SSF55383">
    <property type="entry name" value="Copper amine oxidase, domain N"/>
    <property type="match status" value="1"/>
</dbReference>
<dbReference type="RefSeq" id="WP_155703145.1">
    <property type="nucleotide sequence ID" value="NZ_CP034235.1"/>
</dbReference>
<organism evidence="3 4">
    <name type="scientific">Paenibacillus psychroresistens</name>
    <dbReference type="NCBI Taxonomy" id="1778678"/>
    <lineage>
        <taxon>Bacteria</taxon>
        <taxon>Bacillati</taxon>
        <taxon>Bacillota</taxon>
        <taxon>Bacilli</taxon>
        <taxon>Bacillales</taxon>
        <taxon>Paenibacillaceae</taxon>
        <taxon>Paenibacillus</taxon>
    </lineage>
</organism>
<dbReference type="InterPro" id="IPR032774">
    <property type="entry name" value="WG_beta_rep"/>
</dbReference>
<evidence type="ECO:0000256" key="1">
    <source>
        <dbReference type="SAM" id="Phobius"/>
    </source>
</evidence>
<sequence>MTAIQVYYFSKKIYPLEGIGLPNTSYVRTILRHACFSSRFLLIFVCIAALFFVTSSYAVSADSTIKVKINNVLQSYSQPPVLLNEKTVVPMRAIFEALGAQLIWNDKDKSVIATRGTLSIYLKIGDNKAKVNDEDIILDQPAALINGNTMVPVRFVGEAMGATVTWEQATKTVIITYKTETPDSDLTLRFPIIKDQLFGFIDITGTIVITPQFSDVLPFTEGLAAVEIDGLWGYIDITGKIVIPPGYGLAYEFSEGLANVENFDNDEYKSGFIDKSGKIVIPLQFNNALDFSEGITPVEYKDSSQYINKNGEVIIKQKFFKATDFSEGVAAVAESIMDPASYIDKEGRKVFNETYGIGSSTFIGGFAAVQVGEKWGFIDHTGKLIIQPQFSWTGQFSEGLVSVYTDDKWGFMNSSGEMAIAPKYEFASDFSEGLAMIQMDRKRGYINNKGEIVIEPEFVIAFDFKNGLALVENNEHEQAYINQKGEFIYPFSK</sequence>
<keyword evidence="4" id="KW-1185">Reference proteome</keyword>
<dbReference type="KEGG" id="ppsc:EHS13_25740"/>
<dbReference type="Proteomes" id="UP000426246">
    <property type="component" value="Chromosome"/>
</dbReference>